<accession>A0A0M2UYY2</accession>
<keyword evidence="4" id="KW-1185">Reference proteome</keyword>
<dbReference type="EMBL" id="LAQJ01000169">
    <property type="protein sequence ID" value="KKO19679.1"/>
    <property type="molecule type" value="Genomic_DNA"/>
</dbReference>
<dbReference type="InterPro" id="IPR001387">
    <property type="entry name" value="Cro/C1-type_HTH"/>
</dbReference>
<dbReference type="Pfam" id="PF13274">
    <property type="entry name" value="SocA_Panacea"/>
    <property type="match status" value="1"/>
</dbReference>
<dbReference type="Pfam" id="PF01381">
    <property type="entry name" value="HTH_3"/>
    <property type="match status" value="1"/>
</dbReference>
<sequence length="264" mass="30540">MANYHISKHSKFIQQMRKKRNLTQEYLASKIGVSRPTYIQIEQGEKDLTISSAKTLADIFGISFDDFIGGKEPRHEVILEKVSAGKKTDSSLQIRVTRKNLDKFKQVLLYILEKVGGKPNVGETVLHKLLYFIDFDYYEKFEENLMGATYIKNHHGPTSVELGTILKDMQKNGEIEAVKSKYFNHLQKKYLPVKRADLNALSAREIGHIEEVLARLSDKNAKEIENYSHEDIPWKAAKEGQPISYESVFYRDERYSVRNYDDDL</sequence>
<evidence type="ECO:0000313" key="4">
    <source>
        <dbReference type="Proteomes" id="UP000034954"/>
    </source>
</evidence>
<dbReference type="Gene3D" id="1.10.260.40">
    <property type="entry name" value="lambda repressor-like DNA-binding domains"/>
    <property type="match status" value="1"/>
</dbReference>
<name>A0A0M2UYY2_9BACT</name>
<keyword evidence="1" id="KW-0238">DNA-binding</keyword>
<organism evidence="3 4">
    <name type="scientific">Candidatus Brocadia fulgida</name>
    <dbReference type="NCBI Taxonomy" id="380242"/>
    <lineage>
        <taxon>Bacteria</taxon>
        <taxon>Pseudomonadati</taxon>
        <taxon>Planctomycetota</taxon>
        <taxon>Candidatus Brocadiia</taxon>
        <taxon>Candidatus Brocadiales</taxon>
        <taxon>Candidatus Brocadiaceae</taxon>
        <taxon>Candidatus Brocadia</taxon>
    </lineage>
</organism>
<dbReference type="CDD" id="cd00093">
    <property type="entry name" value="HTH_XRE"/>
    <property type="match status" value="1"/>
</dbReference>
<reference evidence="3 4" key="1">
    <citation type="journal article" date="2013" name="BMC Microbiol.">
        <title>Identification of the type II cytochrome c maturation pathway in anammox bacteria by comparative genomics.</title>
        <authorList>
            <person name="Ferousi C."/>
            <person name="Speth D.R."/>
            <person name="Reimann J."/>
            <person name="Op den Camp H.J."/>
            <person name="Allen J.W."/>
            <person name="Keltjens J.T."/>
            <person name="Jetten M.S."/>
        </authorList>
    </citation>
    <scope>NUCLEOTIDE SEQUENCE [LARGE SCALE GENOMIC DNA]</scope>
    <source>
        <strain evidence="3">RU1</strain>
    </source>
</reference>
<dbReference type="PANTHER" id="PTHR46558:SF4">
    <property type="entry name" value="DNA-BIDING PHAGE PROTEIN"/>
    <property type="match status" value="1"/>
</dbReference>
<feature type="domain" description="HTH cro/C1-type" evidence="2">
    <location>
        <begin position="13"/>
        <end position="67"/>
    </location>
</feature>
<dbReference type="AlphaFoldDB" id="A0A0M2UYY2"/>
<dbReference type="PROSITE" id="PS50943">
    <property type="entry name" value="HTH_CROC1"/>
    <property type="match status" value="1"/>
</dbReference>
<gene>
    <name evidence="3" type="ORF">BROFUL_01611</name>
</gene>
<evidence type="ECO:0000259" key="2">
    <source>
        <dbReference type="PROSITE" id="PS50943"/>
    </source>
</evidence>
<dbReference type="GO" id="GO:0003677">
    <property type="term" value="F:DNA binding"/>
    <property type="evidence" value="ECO:0007669"/>
    <property type="project" value="UniProtKB-KW"/>
</dbReference>
<dbReference type="SMART" id="SM00530">
    <property type="entry name" value="HTH_XRE"/>
    <property type="match status" value="1"/>
</dbReference>
<evidence type="ECO:0000313" key="3">
    <source>
        <dbReference type="EMBL" id="KKO19679.1"/>
    </source>
</evidence>
<protein>
    <submittedName>
        <fullName evidence="3">Helix-turn-helix protein</fullName>
    </submittedName>
</protein>
<dbReference type="Proteomes" id="UP000034954">
    <property type="component" value="Unassembled WGS sequence"/>
</dbReference>
<proteinExistence type="predicted"/>
<dbReference type="InterPro" id="IPR010982">
    <property type="entry name" value="Lambda_DNA-bd_dom_sf"/>
</dbReference>
<dbReference type="SUPFAM" id="SSF47413">
    <property type="entry name" value="lambda repressor-like DNA-binding domains"/>
    <property type="match status" value="1"/>
</dbReference>
<dbReference type="PATRIC" id="fig|380242.3.peg.1990"/>
<comment type="caution">
    <text evidence="3">The sequence shown here is derived from an EMBL/GenBank/DDBJ whole genome shotgun (WGS) entry which is preliminary data.</text>
</comment>
<evidence type="ECO:0000256" key="1">
    <source>
        <dbReference type="ARBA" id="ARBA00023125"/>
    </source>
</evidence>
<dbReference type="PANTHER" id="PTHR46558">
    <property type="entry name" value="TRACRIPTIONAL REGULATORY PROTEIN-RELATED-RELATED"/>
    <property type="match status" value="1"/>
</dbReference>
<dbReference type="InterPro" id="IPR025272">
    <property type="entry name" value="SocA_Panacea"/>
</dbReference>